<dbReference type="SMART" id="SM00382">
    <property type="entry name" value="AAA"/>
    <property type="match status" value="1"/>
</dbReference>
<comment type="caution">
    <text evidence="5">The sequence shown here is derived from an EMBL/GenBank/DDBJ whole genome shotgun (WGS) entry which is preliminary data.</text>
</comment>
<keyword evidence="2" id="KW-0605">Phycobilisome</keyword>
<dbReference type="InterPro" id="IPR027417">
    <property type="entry name" value="P-loop_NTPase"/>
</dbReference>
<dbReference type="SUPFAM" id="SSF48371">
    <property type="entry name" value="ARM repeat"/>
    <property type="match status" value="1"/>
</dbReference>
<name>A0A951U2Y8_9CYAN</name>
<dbReference type="PANTHER" id="PTHR46844">
    <property type="entry name" value="SLR5058 PROTEIN"/>
    <property type="match status" value="1"/>
</dbReference>
<dbReference type="Gene3D" id="1.25.10.10">
    <property type="entry name" value="Leucine-rich Repeat Variant"/>
    <property type="match status" value="1"/>
</dbReference>
<dbReference type="AlphaFoldDB" id="A0A951U2Y8"/>
<dbReference type="Pfam" id="PF13646">
    <property type="entry name" value="HEAT_2"/>
    <property type="match status" value="1"/>
</dbReference>
<dbReference type="InterPro" id="IPR016024">
    <property type="entry name" value="ARM-type_fold"/>
</dbReference>
<dbReference type="InterPro" id="IPR003593">
    <property type="entry name" value="AAA+_ATPase"/>
</dbReference>
<evidence type="ECO:0000256" key="1">
    <source>
        <dbReference type="ARBA" id="ARBA00022549"/>
    </source>
</evidence>
<reference evidence="5" key="2">
    <citation type="journal article" date="2022" name="Microbiol. Resour. Announc.">
        <title>Metagenome Sequencing to Explore Phylogenomics of Terrestrial Cyanobacteria.</title>
        <authorList>
            <person name="Ward R.D."/>
            <person name="Stajich J.E."/>
            <person name="Johansen J.R."/>
            <person name="Huntemann M."/>
            <person name="Clum A."/>
            <person name="Foster B."/>
            <person name="Foster B."/>
            <person name="Roux S."/>
            <person name="Palaniappan K."/>
            <person name="Varghese N."/>
            <person name="Mukherjee S."/>
            <person name="Reddy T.B.K."/>
            <person name="Daum C."/>
            <person name="Copeland A."/>
            <person name="Chen I.A."/>
            <person name="Ivanova N.N."/>
            <person name="Kyrpides N.C."/>
            <person name="Shapiro N."/>
            <person name="Eloe-Fadrosh E.A."/>
            <person name="Pietrasiak N."/>
        </authorList>
    </citation>
    <scope>NUCLEOTIDE SEQUENCE</scope>
    <source>
        <strain evidence="5">GSE-TBD4-15B</strain>
    </source>
</reference>
<organism evidence="5 6">
    <name type="scientific">Pegethrix bostrychoides GSE-TBD4-15B</name>
    <dbReference type="NCBI Taxonomy" id="2839662"/>
    <lineage>
        <taxon>Bacteria</taxon>
        <taxon>Bacillati</taxon>
        <taxon>Cyanobacteriota</taxon>
        <taxon>Cyanophyceae</taxon>
        <taxon>Oculatellales</taxon>
        <taxon>Oculatellaceae</taxon>
        <taxon>Pegethrix</taxon>
    </lineage>
</organism>
<feature type="region of interest" description="Disordered" evidence="3">
    <location>
        <begin position="801"/>
        <end position="824"/>
    </location>
</feature>
<dbReference type="InterPro" id="IPR054570">
    <property type="entry name" value="NCC-H_dom"/>
</dbReference>
<dbReference type="EMBL" id="JAHHHV010000005">
    <property type="protein sequence ID" value="MBW4464098.1"/>
    <property type="molecule type" value="Genomic_DNA"/>
</dbReference>
<accession>A0A951U2Y8</accession>
<evidence type="ECO:0000256" key="3">
    <source>
        <dbReference type="SAM" id="MobiDB-lite"/>
    </source>
</evidence>
<sequence length="958" mass="107754">MPRPNYSSEVQKRSQTLLALLLGFANDALDCDEAALDRLRPQIQAHWQQERRLVIRTKVRFLEALSQLAATPLNAEQIKESLKRLEDFVGVLEDNRPSRGGSEVWHFTLNLWHGRNEQTANLSRFAAEWESRRSQKTLASPLAPAASPAAEITDWLSLCQTSLQAQQYERLTTNPLTVGDGLSFALEQIYLPLELVERRQQTRQEQEISPARGSQLYEVEEAAERISAEDFLAQLLQADSPQRLAIIGEPGAGKTTLLQKTAAWLLSQQALPIWISLADLQGATLENYLLNDWLKAATRKVSVPSELQEALGEQFNQGRCWLLLDAIDEMAIEPSVALSLIAHQLRGWVADAHVILTCRSNLWDAGKNTLEDFKVYRNSGLSETDAADQIGQFIQRWFATDPELGASLQAELSQRRRIQDTVRNPLRLALLCRAWSMARRLPQTKAMLYQQFVEAIYGWKQDRFPTTLRQRQQLNSALAQLALKALTQDDIKFRLPQRFVDRALESCELLELALQLGWLNQVGVAITANGRETIYAFYHPTFQEYFAAQAVTDWHWFIDTSAIFSPQWRQPILLWLGRIEVQPSDKEDFMAALCQFADDCGGFYCHQAYLLAAVGLAEFPEASQATAIIQQLIRWRFGEFDPERGTWKTYPSPLQEAARVALLQTDRAAAVAGLEQFLTSDSSKFARWTAAYSLGKTLDPGNSTAVRTLIELLKTLQQPIFQIQLSEGLAKISPGHKTGIAKLEHLTTTLESNALRRKAAYSLAKLAPDNPTAVQALRQIAQSAPSSVQQQAVENLRQLELCPKNSSENNAAEPKQPKSKSRNRAIAISDPAIVVSRLETRLQTTQNPESQRRFAHQLGLLQPGHPQATATLLMLMLSELILREQSRQFYKRTADCLQAIILPEQLAPMVVQLRQQAEIGASGAGREQALECYKLLWQAAQKLPYAEFRQAWQAGARQ</sequence>
<dbReference type="InterPro" id="IPR004155">
    <property type="entry name" value="PBS_lyase_HEAT"/>
</dbReference>
<dbReference type="InterPro" id="IPR045434">
    <property type="entry name" value="EAD4"/>
</dbReference>
<evidence type="ECO:0000256" key="2">
    <source>
        <dbReference type="ARBA" id="ARBA00022738"/>
    </source>
</evidence>
<evidence type="ECO:0000313" key="5">
    <source>
        <dbReference type="EMBL" id="MBW4464098.1"/>
    </source>
</evidence>
<gene>
    <name evidence="5" type="ORF">KME07_01490</name>
</gene>
<proteinExistence type="predicted"/>
<dbReference type="InterPro" id="IPR007111">
    <property type="entry name" value="NACHT_NTPase"/>
</dbReference>
<evidence type="ECO:0000259" key="4">
    <source>
        <dbReference type="SMART" id="SM00382"/>
    </source>
</evidence>
<dbReference type="SUPFAM" id="SSF52540">
    <property type="entry name" value="P-loop containing nucleoside triphosphate hydrolases"/>
    <property type="match status" value="1"/>
</dbReference>
<dbReference type="Proteomes" id="UP000707356">
    <property type="component" value="Unassembled WGS sequence"/>
</dbReference>
<dbReference type="Pfam" id="PF05729">
    <property type="entry name" value="NACHT"/>
    <property type="match status" value="1"/>
</dbReference>
<dbReference type="Gene3D" id="3.40.50.300">
    <property type="entry name" value="P-loop containing nucleotide triphosphate hydrolases"/>
    <property type="match status" value="1"/>
</dbReference>
<dbReference type="SMART" id="SM00567">
    <property type="entry name" value="EZ_HEAT"/>
    <property type="match status" value="4"/>
</dbReference>
<dbReference type="InterPro" id="IPR011989">
    <property type="entry name" value="ARM-like"/>
</dbReference>
<evidence type="ECO:0000313" key="6">
    <source>
        <dbReference type="Proteomes" id="UP000707356"/>
    </source>
</evidence>
<keyword evidence="1" id="KW-0042">Antenna complex</keyword>
<dbReference type="GO" id="GO:0030089">
    <property type="term" value="C:phycobilisome"/>
    <property type="evidence" value="ECO:0007669"/>
    <property type="project" value="UniProtKB-KW"/>
</dbReference>
<reference evidence="5" key="1">
    <citation type="submission" date="2021-05" db="EMBL/GenBank/DDBJ databases">
        <authorList>
            <person name="Pietrasiak N."/>
            <person name="Ward R."/>
            <person name="Stajich J.E."/>
            <person name="Kurbessoian T."/>
        </authorList>
    </citation>
    <scope>NUCLEOTIDE SEQUENCE</scope>
    <source>
        <strain evidence="5">GSE-TBD4-15B</strain>
    </source>
</reference>
<dbReference type="PANTHER" id="PTHR46844:SF1">
    <property type="entry name" value="SLR5058 PROTEIN"/>
    <property type="match status" value="1"/>
</dbReference>
<dbReference type="Pfam" id="PF22730">
    <property type="entry name" value="NCC-H"/>
    <property type="match status" value="1"/>
</dbReference>
<feature type="domain" description="AAA+ ATPase" evidence="4">
    <location>
        <begin position="240"/>
        <end position="381"/>
    </location>
</feature>
<dbReference type="Pfam" id="PF19959">
    <property type="entry name" value="EAD4"/>
    <property type="match status" value="1"/>
</dbReference>
<protein>
    <submittedName>
        <fullName evidence="5">NACHT domain-containing protein</fullName>
    </submittedName>
</protein>